<feature type="coiled-coil region" evidence="1">
    <location>
        <begin position="47"/>
        <end position="74"/>
    </location>
</feature>
<reference evidence="3 4" key="1">
    <citation type="journal article" date="2019" name="Int. J. Syst. Evol. Microbiol.">
        <title>The Global Catalogue of Microorganisms (GCM) 10K type strain sequencing project: providing services to taxonomists for standard genome sequencing and annotation.</title>
        <authorList>
            <consortium name="The Broad Institute Genomics Platform"/>
            <consortium name="The Broad Institute Genome Sequencing Center for Infectious Disease"/>
            <person name="Wu L."/>
            <person name="Ma J."/>
        </authorList>
    </citation>
    <scope>NUCLEOTIDE SEQUENCE [LARGE SCALE GENOMIC DNA]</scope>
    <source>
        <strain evidence="3 4">JCM 15933</strain>
    </source>
</reference>
<comment type="caution">
    <text evidence="3">The sequence shown here is derived from an EMBL/GenBank/DDBJ whole genome shotgun (WGS) entry which is preliminary data.</text>
</comment>
<sequence>MIWGSPQEVSPKEFPQFWANLAANLAQVAWLLWGGPRGIITTMTDRLDEVARDFNAARDEAAELRKRLTAVQATLADLRPKVTAAIVDAVRNGTKTQIEISRATGYTAERIRQICREAGIPPPESPRAAGVRRPSAE</sequence>
<evidence type="ECO:0000313" key="3">
    <source>
        <dbReference type="EMBL" id="GAA1550626.1"/>
    </source>
</evidence>
<name>A0ABN2C5K6_9ACTN</name>
<protein>
    <submittedName>
        <fullName evidence="3">Uncharacterized protein</fullName>
    </submittedName>
</protein>
<evidence type="ECO:0000256" key="2">
    <source>
        <dbReference type="SAM" id="MobiDB-lite"/>
    </source>
</evidence>
<proteinExistence type="predicted"/>
<keyword evidence="1" id="KW-0175">Coiled coil</keyword>
<dbReference type="Proteomes" id="UP001501470">
    <property type="component" value="Unassembled WGS sequence"/>
</dbReference>
<evidence type="ECO:0000256" key="1">
    <source>
        <dbReference type="SAM" id="Coils"/>
    </source>
</evidence>
<dbReference type="SUPFAM" id="SSF88659">
    <property type="entry name" value="Sigma3 and sigma4 domains of RNA polymerase sigma factors"/>
    <property type="match status" value="1"/>
</dbReference>
<feature type="region of interest" description="Disordered" evidence="2">
    <location>
        <begin position="117"/>
        <end position="137"/>
    </location>
</feature>
<accession>A0ABN2C5K6</accession>
<organism evidence="3 4">
    <name type="scientific">Dactylosporangium maewongense</name>
    <dbReference type="NCBI Taxonomy" id="634393"/>
    <lineage>
        <taxon>Bacteria</taxon>
        <taxon>Bacillati</taxon>
        <taxon>Actinomycetota</taxon>
        <taxon>Actinomycetes</taxon>
        <taxon>Micromonosporales</taxon>
        <taxon>Micromonosporaceae</taxon>
        <taxon>Dactylosporangium</taxon>
    </lineage>
</organism>
<evidence type="ECO:0000313" key="4">
    <source>
        <dbReference type="Proteomes" id="UP001501470"/>
    </source>
</evidence>
<dbReference type="InterPro" id="IPR013324">
    <property type="entry name" value="RNA_pol_sigma_r3/r4-like"/>
</dbReference>
<gene>
    <name evidence="3" type="ORF">GCM10009827_084110</name>
</gene>
<dbReference type="EMBL" id="BAAAQD010000021">
    <property type="protein sequence ID" value="GAA1550626.1"/>
    <property type="molecule type" value="Genomic_DNA"/>
</dbReference>
<keyword evidence="4" id="KW-1185">Reference proteome</keyword>